<dbReference type="AlphaFoldDB" id="A0A134BCL0"/>
<reference evidence="2" key="1">
    <citation type="submission" date="2016-01" db="EMBL/GenBank/DDBJ databases">
        <authorList>
            <person name="Mitreva M."/>
            <person name="Pepin K.H."/>
            <person name="Mihindukulasuriya K.A."/>
            <person name="Fulton R."/>
            <person name="Fronick C."/>
            <person name="O'Laughlin M."/>
            <person name="Miner T."/>
            <person name="Herter B."/>
            <person name="Rosa B.A."/>
            <person name="Cordes M."/>
            <person name="Tomlinson C."/>
            <person name="Wollam A."/>
            <person name="Palsikar V.B."/>
            <person name="Mardis E.R."/>
            <person name="Wilson R.K."/>
        </authorList>
    </citation>
    <scope>NUCLEOTIDE SEQUENCE [LARGE SCALE GENOMIC DNA]</scope>
    <source>
        <strain evidence="2">KA00683</strain>
    </source>
</reference>
<gene>
    <name evidence="1" type="ORF">HMPREF3185_00453</name>
</gene>
<comment type="caution">
    <text evidence="1">The sequence shown here is derived from an EMBL/GenBank/DDBJ whole genome shotgun (WGS) entry which is preliminary data.</text>
</comment>
<organism evidence="1 2">
    <name type="scientific">Porphyromonas somerae</name>
    <dbReference type="NCBI Taxonomy" id="322095"/>
    <lineage>
        <taxon>Bacteria</taxon>
        <taxon>Pseudomonadati</taxon>
        <taxon>Bacteroidota</taxon>
        <taxon>Bacteroidia</taxon>
        <taxon>Bacteroidales</taxon>
        <taxon>Porphyromonadaceae</taxon>
        <taxon>Porphyromonas</taxon>
    </lineage>
</organism>
<evidence type="ECO:0000313" key="2">
    <source>
        <dbReference type="Proteomes" id="UP000070224"/>
    </source>
</evidence>
<dbReference type="EMBL" id="LSDK01000030">
    <property type="protein sequence ID" value="KXB77696.1"/>
    <property type="molecule type" value="Genomic_DNA"/>
</dbReference>
<name>A0A134BCL0_9PORP</name>
<sequence length="40" mass="4767">MTSTARRPDQYWLLSRPILVGGWTYIDSFSDLYSFTRRPI</sequence>
<proteinExistence type="predicted"/>
<protein>
    <submittedName>
        <fullName evidence="1">Uncharacterized protein</fullName>
    </submittedName>
</protein>
<keyword evidence="2" id="KW-1185">Reference proteome</keyword>
<evidence type="ECO:0000313" key="1">
    <source>
        <dbReference type="EMBL" id="KXB77696.1"/>
    </source>
</evidence>
<dbReference type="Proteomes" id="UP000070224">
    <property type="component" value="Unassembled WGS sequence"/>
</dbReference>
<accession>A0A134BCL0</accession>
<dbReference type="PATRIC" id="fig|322095.3.peg.448"/>